<organism evidence="3 4">
    <name type="scientific">Cyclobacterium xiamenense</name>
    <dbReference type="NCBI Taxonomy" id="1297121"/>
    <lineage>
        <taxon>Bacteria</taxon>
        <taxon>Pseudomonadati</taxon>
        <taxon>Bacteroidota</taxon>
        <taxon>Cytophagia</taxon>
        <taxon>Cytophagales</taxon>
        <taxon>Cyclobacteriaceae</taxon>
        <taxon>Cyclobacterium</taxon>
    </lineage>
</organism>
<name>A0A1H7BTY5_9BACT</name>
<dbReference type="Gene3D" id="3.40.50.1110">
    <property type="entry name" value="SGNH hydrolase"/>
    <property type="match status" value="1"/>
</dbReference>
<evidence type="ECO:0000313" key="4">
    <source>
        <dbReference type="Proteomes" id="UP000199403"/>
    </source>
</evidence>
<feature type="chain" id="PRO_5011576470" evidence="1">
    <location>
        <begin position="22"/>
        <end position="249"/>
    </location>
</feature>
<gene>
    <name evidence="3" type="ORF">SAMN05192553_1167</name>
</gene>
<protein>
    <submittedName>
        <fullName evidence="3">Lysophospholipase L1</fullName>
    </submittedName>
</protein>
<keyword evidence="4" id="KW-1185">Reference proteome</keyword>
<dbReference type="GO" id="GO:0004622">
    <property type="term" value="F:phosphatidylcholine lysophospholipase activity"/>
    <property type="evidence" value="ECO:0007669"/>
    <property type="project" value="TreeGrafter"/>
</dbReference>
<dbReference type="InterPro" id="IPR036514">
    <property type="entry name" value="SGNH_hydro_sf"/>
</dbReference>
<dbReference type="InterPro" id="IPR013830">
    <property type="entry name" value="SGNH_hydro"/>
</dbReference>
<accession>A0A1H7BTY5</accession>
<dbReference type="SUPFAM" id="SSF52266">
    <property type="entry name" value="SGNH hydrolase"/>
    <property type="match status" value="1"/>
</dbReference>
<dbReference type="OrthoDB" id="9786188at2"/>
<reference evidence="4" key="1">
    <citation type="submission" date="2016-10" db="EMBL/GenBank/DDBJ databases">
        <authorList>
            <person name="Varghese N."/>
            <person name="Submissions S."/>
        </authorList>
    </citation>
    <scope>NUCLEOTIDE SEQUENCE [LARGE SCALE GENOMIC DNA]</scope>
    <source>
        <strain evidence="4">IBRC-M 10761</strain>
    </source>
</reference>
<dbReference type="RefSeq" id="WP_092178862.1">
    <property type="nucleotide sequence ID" value="NZ_FNZH01000016.1"/>
</dbReference>
<feature type="domain" description="SGNH hydrolase-type esterase" evidence="2">
    <location>
        <begin position="93"/>
        <end position="230"/>
    </location>
</feature>
<dbReference type="Pfam" id="PF13472">
    <property type="entry name" value="Lipase_GDSL_2"/>
    <property type="match status" value="1"/>
</dbReference>
<dbReference type="STRING" id="1416801.SAMN05192553_1167"/>
<evidence type="ECO:0000259" key="2">
    <source>
        <dbReference type="Pfam" id="PF13472"/>
    </source>
</evidence>
<evidence type="ECO:0000256" key="1">
    <source>
        <dbReference type="SAM" id="SignalP"/>
    </source>
</evidence>
<sequence>MTLTMKCIAIILALVLVNACGNEEGTTSKPKSTSINKILPLGASRVEGFRPHFESYRYELWKALKENDWVFDFIGTQSDAASYPTFDGEAFDIDHEGRGGFTSGEILQGLDGWLAQTGPPDIVLFSSPGGNDMLDGRPYDQSLSNIRAIIDRLQATNPNVTIIIEQPAQGRSDFMTATTTAAFGQMRQDVLRIAAERSTVTSRVLAVDMFTGFTDGLLADEVHYNQAGAEFIASRYYRVLENVLEAKNE</sequence>
<dbReference type="PANTHER" id="PTHR30383">
    <property type="entry name" value="THIOESTERASE 1/PROTEASE 1/LYSOPHOSPHOLIPASE L1"/>
    <property type="match status" value="1"/>
</dbReference>
<dbReference type="Proteomes" id="UP000199403">
    <property type="component" value="Unassembled WGS sequence"/>
</dbReference>
<proteinExistence type="predicted"/>
<dbReference type="AlphaFoldDB" id="A0A1H7BTY5"/>
<dbReference type="EMBL" id="FNZH01000016">
    <property type="protein sequence ID" value="SEJ80931.1"/>
    <property type="molecule type" value="Genomic_DNA"/>
</dbReference>
<dbReference type="PANTHER" id="PTHR30383:SF2">
    <property type="entry name" value="CELLULOSE-BINDING PROTEIN"/>
    <property type="match status" value="1"/>
</dbReference>
<evidence type="ECO:0000313" key="3">
    <source>
        <dbReference type="EMBL" id="SEJ80931.1"/>
    </source>
</evidence>
<dbReference type="InterPro" id="IPR051532">
    <property type="entry name" value="Ester_Hydrolysis_Enzymes"/>
</dbReference>
<keyword evidence="1" id="KW-0732">Signal</keyword>
<feature type="signal peptide" evidence="1">
    <location>
        <begin position="1"/>
        <end position="21"/>
    </location>
</feature>